<accession>A0A182JXK3</accession>
<reference evidence="15" key="2">
    <citation type="submission" date="2020-05" db="UniProtKB">
        <authorList>
            <consortium name="EnsemblMetazoa"/>
        </authorList>
    </citation>
    <scope>IDENTIFICATION</scope>
    <source>
        <strain evidence="15">ACHKN1017</strain>
    </source>
</reference>
<evidence type="ECO:0000313" key="15">
    <source>
        <dbReference type="EnsemblMetazoa" id="ACHR003235-PA"/>
    </source>
</evidence>
<keyword evidence="8" id="KW-0249">Electron transport</keyword>
<keyword evidence="16" id="KW-1185">Reference proteome</keyword>
<evidence type="ECO:0000256" key="9">
    <source>
        <dbReference type="ARBA" id="ARBA00022989"/>
    </source>
</evidence>
<keyword evidence="6 14" id="KW-0812">Transmembrane</keyword>
<evidence type="ECO:0000256" key="8">
    <source>
        <dbReference type="ARBA" id="ARBA00022982"/>
    </source>
</evidence>
<dbReference type="Proteomes" id="UP000075881">
    <property type="component" value="Unassembled WGS sequence"/>
</dbReference>
<dbReference type="STRING" id="43041.A0A182JXK3"/>
<evidence type="ECO:0000256" key="4">
    <source>
        <dbReference type="ARBA" id="ARBA00022448"/>
    </source>
</evidence>
<dbReference type="GO" id="GO:0005743">
    <property type="term" value="C:mitochondrial inner membrane"/>
    <property type="evidence" value="ECO:0007669"/>
    <property type="project" value="UniProtKB-SubCell"/>
</dbReference>
<evidence type="ECO:0000256" key="2">
    <source>
        <dbReference type="ARBA" id="ARBA00007260"/>
    </source>
</evidence>
<reference evidence="16" key="1">
    <citation type="submission" date="2013-03" db="EMBL/GenBank/DDBJ databases">
        <title>The Genome Sequence of Anopheles christyi ACHKN1017.</title>
        <authorList>
            <consortium name="The Broad Institute Genomics Platform"/>
            <person name="Neafsey D.E."/>
            <person name="Besansky N."/>
            <person name="Walker B."/>
            <person name="Young S.K."/>
            <person name="Zeng Q."/>
            <person name="Gargeya S."/>
            <person name="Fitzgerald M."/>
            <person name="Haas B."/>
            <person name="Abouelleil A."/>
            <person name="Allen A.W."/>
            <person name="Alvarado L."/>
            <person name="Arachchi H.M."/>
            <person name="Berlin A.M."/>
            <person name="Chapman S.B."/>
            <person name="Gainer-Dewar J."/>
            <person name="Goldberg J."/>
            <person name="Griggs A."/>
            <person name="Gujja S."/>
            <person name="Hansen M."/>
            <person name="Howarth C."/>
            <person name="Imamovic A."/>
            <person name="Ireland A."/>
            <person name="Larimer J."/>
            <person name="McCowan C."/>
            <person name="Murphy C."/>
            <person name="Pearson M."/>
            <person name="Poon T.W."/>
            <person name="Priest M."/>
            <person name="Roberts A."/>
            <person name="Saif S."/>
            <person name="Shea T."/>
            <person name="Sisk P."/>
            <person name="Sykes S."/>
            <person name="Wortman J."/>
            <person name="Nusbaum C."/>
            <person name="Birren B."/>
        </authorList>
    </citation>
    <scope>NUCLEOTIDE SEQUENCE [LARGE SCALE GENOMIC DNA]</scope>
    <source>
        <strain evidence="16">ACHKN1017</strain>
    </source>
</reference>
<comment type="similarity">
    <text evidence="2">Belongs to the complex I NDUFB4 subunit family.</text>
</comment>
<comment type="subcellular location">
    <subcellularLocation>
        <location evidence="1">Mitochondrion inner membrane</location>
        <topology evidence="1">Single-pass membrane protein</topology>
    </subcellularLocation>
</comment>
<keyword evidence="7" id="KW-0999">Mitochondrion inner membrane</keyword>
<dbReference type="Pfam" id="PF07225">
    <property type="entry name" value="NDUF_B4"/>
    <property type="match status" value="1"/>
</dbReference>
<evidence type="ECO:0000256" key="5">
    <source>
        <dbReference type="ARBA" id="ARBA00022660"/>
    </source>
</evidence>
<organism evidence="15 16">
    <name type="scientific">Anopheles christyi</name>
    <dbReference type="NCBI Taxonomy" id="43041"/>
    <lineage>
        <taxon>Eukaryota</taxon>
        <taxon>Metazoa</taxon>
        <taxon>Ecdysozoa</taxon>
        <taxon>Arthropoda</taxon>
        <taxon>Hexapoda</taxon>
        <taxon>Insecta</taxon>
        <taxon>Pterygota</taxon>
        <taxon>Neoptera</taxon>
        <taxon>Endopterygota</taxon>
        <taxon>Diptera</taxon>
        <taxon>Nematocera</taxon>
        <taxon>Culicoidea</taxon>
        <taxon>Culicidae</taxon>
        <taxon>Anophelinae</taxon>
        <taxon>Anopheles</taxon>
    </lineage>
</organism>
<evidence type="ECO:0000256" key="1">
    <source>
        <dbReference type="ARBA" id="ARBA00004434"/>
    </source>
</evidence>
<proteinExistence type="inferred from homology"/>
<name>A0A182JXK3_9DIPT</name>
<dbReference type="PANTHER" id="PTHR15469:SF0">
    <property type="entry name" value="NADH DEHYDROGENASE [UBIQUINONE] 1 BETA SUBCOMPLEX SUBUNIT 4"/>
    <property type="match status" value="1"/>
</dbReference>
<dbReference type="AlphaFoldDB" id="A0A182JXK3"/>
<evidence type="ECO:0000256" key="12">
    <source>
        <dbReference type="ARBA" id="ARBA00030212"/>
    </source>
</evidence>
<dbReference type="VEuPathDB" id="VectorBase:ACHR003235"/>
<dbReference type="InterPro" id="IPR009866">
    <property type="entry name" value="NADH_UbQ_OxRdtase_NDUFB4_su"/>
</dbReference>
<keyword evidence="10" id="KW-0496">Mitochondrion</keyword>
<evidence type="ECO:0000256" key="13">
    <source>
        <dbReference type="ARBA" id="ARBA00030987"/>
    </source>
</evidence>
<keyword evidence="4" id="KW-0813">Transport</keyword>
<evidence type="ECO:0000256" key="7">
    <source>
        <dbReference type="ARBA" id="ARBA00022792"/>
    </source>
</evidence>
<keyword evidence="9 14" id="KW-1133">Transmembrane helix</keyword>
<evidence type="ECO:0000256" key="3">
    <source>
        <dbReference type="ARBA" id="ARBA00018681"/>
    </source>
</evidence>
<dbReference type="EnsemblMetazoa" id="ACHR003235-RA">
    <property type="protein sequence ID" value="ACHR003235-PA"/>
    <property type="gene ID" value="ACHR003235"/>
</dbReference>
<evidence type="ECO:0000256" key="14">
    <source>
        <dbReference type="SAM" id="Phobius"/>
    </source>
</evidence>
<evidence type="ECO:0000256" key="10">
    <source>
        <dbReference type="ARBA" id="ARBA00023128"/>
    </source>
</evidence>
<dbReference type="PANTHER" id="PTHR15469">
    <property type="entry name" value="NADH-UBIQUINONE OXIDOREDUCTASE B15 SUBUNIT"/>
    <property type="match status" value="1"/>
</dbReference>
<keyword evidence="5" id="KW-0679">Respiratory chain</keyword>
<keyword evidence="11 14" id="KW-0472">Membrane</keyword>
<evidence type="ECO:0000313" key="16">
    <source>
        <dbReference type="Proteomes" id="UP000075881"/>
    </source>
</evidence>
<protein>
    <recommendedName>
        <fullName evidence="3">NADH dehydrogenase [ubiquinone] 1 beta subcomplex subunit 4</fullName>
    </recommendedName>
    <alternativeName>
        <fullName evidence="12">Complex I-B15</fullName>
    </alternativeName>
    <alternativeName>
        <fullName evidence="13">NADH-ubiquinone oxidoreductase B15 subunit</fullName>
    </alternativeName>
</protein>
<evidence type="ECO:0000256" key="6">
    <source>
        <dbReference type="ARBA" id="ARBA00022692"/>
    </source>
</evidence>
<evidence type="ECO:0000256" key="11">
    <source>
        <dbReference type="ARBA" id="ARBA00023136"/>
    </source>
</evidence>
<sequence>FDSSSIEKNNKAVAVKFLPTVSISAQNSTALRNTMSQQEKAARRAALRNEYWRTMTNPHNHLRGESVGVFDTGLARFQAMRVNHYEHFKPTGRSFKIGLFTVVIPIIVYAKMMKNERDQREHQYRTGQVAYADRRFKFI</sequence>
<feature type="transmembrane region" description="Helical" evidence="14">
    <location>
        <begin position="93"/>
        <end position="110"/>
    </location>
</feature>